<feature type="region of interest" description="Disordered" evidence="1">
    <location>
        <begin position="851"/>
        <end position="884"/>
    </location>
</feature>
<feature type="transmembrane region" description="Helical" evidence="2">
    <location>
        <begin position="612"/>
        <end position="628"/>
    </location>
</feature>
<feature type="transmembrane region" description="Helical" evidence="2">
    <location>
        <begin position="337"/>
        <end position="355"/>
    </location>
</feature>
<feature type="transmembrane region" description="Helical" evidence="2">
    <location>
        <begin position="464"/>
        <end position="487"/>
    </location>
</feature>
<feature type="transmembrane region" description="Helical" evidence="2">
    <location>
        <begin position="433"/>
        <end position="452"/>
    </location>
</feature>
<dbReference type="InterPro" id="IPR056336">
    <property type="entry name" value="YVC1_C"/>
</dbReference>
<evidence type="ECO:0000256" key="2">
    <source>
        <dbReference type="SAM" id="Phobius"/>
    </source>
</evidence>
<feature type="compositionally biased region" description="Acidic residues" evidence="1">
    <location>
        <begin position="42"/>
        <end position="55"/>
    </location>
</feature>
<evidence type="ECO:0000259" key="3">
    <source>
        <dbReference type="Pfam" id="PF23190"/>
    </source>
</evidence>
<reference evidence="5" key="1">
    <citation type="submission" date="2023-06" db="EMBL/GenBank/DDBJ databases">
        <title>Genome-scale phylogeny and comparative genomics of the fungal order Sordariales.</title>
        <authorList>
            <consortium name="Lawrence Berkeley National Laboratory"/>
            <person name="Hensen N."/>
            <person name="Bonometti L."/>
            <person name="Westerberg I."/>
            <person name="Brannstrom I.O."/>
            <person name="Guillou S."/>
            <person name="Cros-Aarteil S."/>
            <person name="Calhoun S."/>
            <person name="Haridas S."/>
            <person name="Kuo A."/>
            <person name="Mondo S."/>
            <person name="Pangilinan J."/>
            <person name="Riley R."/>
            <person name="Labutti K."/>
            <person name="Andreopoulos B."/>
            <person name="Lipzen A."/>
            <person name="Chen C."/>
            <person name="Yanf M."/>
            <person name="Daum C."/>
            <person name="Ng V."/>
            <person name="Clum A."/>
            <person name="Steindorff A."/>
            <person name="Ohm R."/>
            <person name="Martin F."/>
            <person name="Silar P."/>
            <person name="Natvig D."/>
            <person name="Lalanne C."/>
            <person name="Gautier V."/>
            <person name="Ament-Velasquez S.L."/>
            <person name="Kruys A."/>
            <person name="Hutchinson M.I."/>
            <person name="Powell A.J."/>
            <person name="Barry K."/>
            <person name="Miller A.N."/>
            <person name="Grigoriev I.V."/>
            <person name="Debuchy R."/>
            <person name="Gladieux P."/>
            <person name="Thoren M.H."/>
            <person name="Johannesson H."/>
        </authorList>
    </citation>
    <scope>NUCLEOTIDE SEQUENCE</scope>
    <source>
        <strain evidence="5">8032-3</strain>
    </source>
</reference>
<dbReference type="Pfam" id="PF23317">
    <property type="entry name" value="YVC1_C"/>
    <property type="match status" value="1"/>
</dbReference>
<dbReference type="InterPro" id="IPR052971">
    <property type="entry name" value="TRP_calcium_channel"/>
</dbReference>
<proteinExistence type="predicted"/>
<dbReference type="InterPro" id="IPR056337">
    <property type="entry name" value="LHD_YVC1"/>
</dbReference>
<feature type="compositionally biased region" description="Acidic residues" evidence="1">
    <location>
        <begin position="1178"/>
        <end position="1194"/>
    </location>
</feature>
<sequence length="1203" mass="133897">MSLLLRSFQRGQRSQQDPEPLSPGPARHGDYFQPRHATADFTELDDDDDDDDSNEDGQPRYRGGDDNEDGLPQPSNVLPLYSSSHLDSLPVYSITHAIRIIVQARTETTLTWEQLRSPQVSQFLVKPMQQQIRAHHFSTATLYALMANCLQFAKERQLYPGNAGTSSTRSKVCELLAIKLLKEYSTRELIDALSYDFYPLRGIPGSMTPITPGGKVKQGVVRTSTLEVAIRASAKHFLAHPLVVQQLEAIWSGAISFYSSADALHRRPSVANPVNSQGPRRQSDQRTPLLASQQPGKEEPMRYQGVAPGRRTATLYDPRNASLFKLSRLRVPRYRQILSTCSLAVLIGLFLAVLIQRSQRITSLELVFWFWSAGFMLDELVGFTEQGFSLYIMSFWNIFDLGILLLLIVYYCMRIYGVFVIDTNRWNENAYDVLAANAILLLPRIFSVLDHYQYFSQLLIAFRLMALDLAAVFILILISCSGFFVFFTLSTNNNGGAEVAYKIFQILMGFTPAAWEVWPKYDWLGKTLMGLFLIICHFVVVTILITVLTNSFMSIASNASEEHQFLFAINTISEIKNDALFSYVAPGNIFAWALIPLRYCMPLRQFVWLNRFVIKVTHFPLLFCIYVYERYFLAPSMYDPTDLVENPGRSWQRAVSLADPASRAALFSPNVRVREGSVVGFQKDRALEEVFRRAPDLATLRTQRRHERRKTQNAIRTWMDQHEGEYANSPRNYSTIDSRSVNEWQRKLSVNRDRSRRFRHFSDARSVASDPADLMSNAAYPMAPDFYYEGISRRDHAAEVHNHTDADGDDELVTNDEEEEDNATNAAEHDRARQPIIEEDETFATPIATRFGNLASTPPGPSVHQEQKTPASPRAGPSRRRGLHNRTMSTNTILYAPQEAPSPRGSPAGSLEPASNVTPRPPINRHIPADFSPAGAAGHASPRRSLYTASRPQPVLPARDVARTAFNRSALLGLDIPARQAAPRRRSSVDQDPSSELNAAMAADDTLGAVPSSFATQMALAMTPHLNLAAKSAGAAERDSNNRMSRLMLAKMKTLEESLGDVVREMRVLRSAVPSTAQNSGDDGNDGRKGTGLGPGLRYRVRSSSTSGSAGPALIEVAAARGRGGGGLRRSKTTAAARGGDRRPASRRSLGEERVGMGPHELRGKSKDKGKGKAVEMSDTDDNGDDWAGLEEDTSFTRRGSSF</sequence>
<evidence type="ECO:0000313" key="5">
    <source>
        <dbReference type="EMBL" id="KAK1766830.1"/>
    </source>
</evidence>
<feature type="region of interest" description="Disordered" evidence="1">
    <location>
        <begin position="1"/>
        <end position="79"/>
    </location>
</feature>
<feature type="domain" description="YVC1 N-terminal linker helical" evidence="3">
    <location>
        <begin position="93"/>
        <end position="256"/>
    </location>
</feature>
<feature type="region of interest" description="Disordered" evidence="1">
    <location>
        <begin position="1071"/>
        <end position="1203"/>
    </location>
</feature>
<feature type="compositionally biased region" description="Acidic residues" evidence="1">
    <location>
        <begin position="807"/>
        <end position="822"/>
    </location>
</feature>
<accession>A0AAJ0FN66</accession>
<keyword evidence="2" id="KW-1133">Transmembrane helix</keyword>
<protein>
    <recommendedName>
        <fullName evidence="7">Ion transport domain-containing protein</fullName>
    </recommendedName>
</protein>
<evidence type="ECO:0000256" key="1">
    <source>
        <dbReference type="SAM" id="MobiDB-lite"/>
    </source>
</evidence>
<feature type="transmembrane region" description="Helical" evidence="2">
    <location>
        <begin position="530"/>
        <end position="553"/>
    </location>
</feature>
<evidence type="ECO:0000313" key="6">
    <source>
        <dbReference type="Proteomes" id="UP001244011"/>
    </source>
</evidence>
<comment type="caution">
    <text evidence="5">The sequence shown here is derived from an EMBL/GenBank/DDBJ whole genome shotgun (WGS) entry which is preliminary data.</text>
</comment>
<feature type="transmembrane region" description="Helical" evidence="2">
    <location>
        <begin position="499"/>
        <end position="518"/>
    </location>
</feature>
<gene>
    <name evidence="5" type="ORF">QBC33DRAFT_90579</name>
</gene>
<evidence type="ECO:0000259" key="4">
    <source>
        <dbReference type="Pfam" id="PF23317"/>
    </source>
</evidence>
<keyword evidence="2" id="KW-0812">Transmembrane</keyword>
<feature type="region of interest" description="Disordered" evidence="1">
    <location>
        <begin position="804"/>
        <end position="837"/>
    </location>
</feature>
<dbReference type="GeneID" id="85316358"/>
<dbReference type="PANTHER" id="PTHR35859">
    <property type="entry name" value="NONSELECTIVE CATION CHANNEL PROTEIN"/>
    <property type="match status" value="1"/>
</dbReference>
<dbReference type="EMBL" id="MU839010">
    <property type="protein sequence ID" value="KAK1766830.1"/>
    <property type="molecule type" value="Genomic_DNA"/>
</dbReference>
<dbReference type="Proteomes" id="UP001244011">
    <property type="component" value="Unassembled WGS sequence"/>
</dbReference>
<keyword evidence="6" id="KW-1185">Reference proteome</keyword>
<dbReference type="PANTHER" id="PTHR35859:SF4">
    <property type="entry name" value="MEMBRANE CHANNEL PROTEIN, PUTATIVE (AFU_ORTHOLOGUE AFUA_6G11300)-RELATED"/>
    <property type="match status" value="1"/>
</dbReference>
<keyword evidence="2" id="KW-0472">Membrane</keyword>
<feature type="region of interest" description="Disordered" evidence="1">
    <location>
        <begin position="897"/>
        <end position="951"/>
    </location>
</feature>
<feature type="transmembrane region" description="Helical" evidence="2">
    <location>
        <begin position="395"/>
        <end position="421"/>
    </location>
</feature>
<feature type="domain" description="Calcium channel YVC1-like C-terminal transmembrane" evidence="4">
    <location>
        <begin position="342"/>
        <end position="645"/>
    </location>
</feature>
<evidence type="ECO:0008006" key="7">
    <source>
        <dbReference type="Google" id="ProtNLM"/>
    </source>
</evidence>
<dbReference type="RefSeq" id="XP_060283043.1">
    <property type="nucleotide sequence ID" value="XM_060433171.1"/>
</dbReference>
<dbReference type="AlphaFoldDB" id="A0AAJ0FN66"/>
<name>A0AAJ0FN66_9PEZI</name>
<feature type="compositionally biased region" description="Polar residues" evidence="1">
    <location>
        <begin position="1073"/>
        <end position="1082"/>
    </location>
</feature>
<feature type="transmembrane region" description="Helical" evidence="2">
    <location>
        <begin position="367"/>
        <end position="383"/>
    </location>
</feature>
<feature type="region of interest" description="Disordered" evidence="1">
    <location>
        <begin position="269"/>
        <end position="304"/>
    </location>
</feature>
<feature type="compositionally biased region" description="Basic and acidic residues" evidence="1">
    <location>
        <begin position="1139"/>
        <end position="1176"/>
    </location>
</feature>
<organism evidence="5 6">
    <name type="scientific">Phialemonium atrogriseum</name>
    <dbReference type="NCBI Taxonomy" id="1093897"/>
    <lineage>
        <taxon>Eukaryota</taxon>
        <taxon>Fungi</taxon>
        <taxon>Dikarya</taxon>
        <taxon>Ascomycota</taxon>
        <taxon>Pezizomycotina</taxon>
        <taxon>Sordariomycetes</taxon>
        <taxon>Sordariomycetidae</taxon>
        <taxon>Cephalothecales</taxon>
        <taxon>Cephalothecaceae</taxon>
        <taxon>Phialemonium</taxon>
    </lineage>
</organism>
<dbReference type="Pfam" id="PF23190">
    <property type="entry name" value="LHD_TRPY1"/>
    <property type="match status" value="1"/>
</dbReference>